<proteinExistence type="predicted"/>
<keyword evidence="2" id="KW-1185">Reference proteome</keyword>
<dbReference type="EMBL" id="CP136895">
    <property type="protein sequence ID" value="WOL12241.1"/>
    <property type="molecule type" value="Genomic_DNA"/>
</dbReference>
<organism evidence="1 2">
    <name type="scientific">Canna indica</name>
    <name type="common">Indian-shot</name>
    <dbReference type="NCBI Taxonomy" id="4628"/>
    <lineage>
        <taxon>Eukaryota</taxon>
        <taxon>Viridiplantae</taxon>
        <taxon>Streptophyta</taxon>
        <taxon>Embryophyta</taxon>
        <taxon>Tracheophyta</taxon>
        <taxon>Spermatophyta</taxon>
        <taxon>Magnoliopsida</taxon>
        <taxon>Liliopsida</taxon>
        <taxon>Zingiberales</taxon>
        <taxon>Cannaceae</taxon>
        <taxon>Canna</taxon>
    </lineage>
</organism>
<evidence type="ECO:0000313" key="1">
    <source>
        <dbReference type="EMBL" id="WOL12241.1"/>
    </source>
</evidence>
<protein>
    <submittedName>
        <fullName evidence="1">Uncharacterized protein</fullName>
    </submittedName>
</protein>
<reference evidence="1 2" key="1">
    <citation type="submission" date="2023-10" db="EMBL/GenBank/DDBJ databases">
        <title>Chromosome-scale genome assembly provides insights into flower coloration mechanisms of Canna indica.</title>
        <authorList>
            <person name="Li C."/>
        </authorList>
    </citation>
    <scope>NUCLEOTIDE SEQUENCE [LARGE SCALE GENOMIC DNA]</scope>
    <source>
        <tissue evidence="1">Flower</tissue>
    </source>
</reference>
<dbReference type="Proteomes" id="UP001327560">
    <property type="component" value="Chromosome 6"/>
</dbReference>
<evidence type="ECO:0000313" key="2">
    <source>
        <dbReference type="Proteomes" id="UP001327560"/>
    </source>
</evidence>
<gene>
    <name evidence="1" type="ORF">Cni_G21007</name>
</gene>
<sequence>MTPPDSNQVAASEKEQQQKASQQCQRLITCTASPCLFPVRASWAMASGGKPCPLLGRLRRSKRSRITRNL</sequence>
<accession>A0AAQ3QKB5</accession>
<name>A0AAQ3QKB5_9LILI</name>
<dbReference type="AlphaFoldDB" id="A0AAQ3QKB5"/>